<proteinExistence type="inferred from homology"/>
<dbReference type="Gene3D" id="3.40.1450.10">
    <property type="entry name" value="BPG-independent phosphoglycerate mutase, domain B"/>
    <property type="match status" value="1"/>
</dbReference>
<dbReference type="GeneID" id="106804747"/>
<dbReference type="NCBIfam" id="TIGR01307">
    <property type="entry name" value="pgm_bpd_ind"/>
    <property type="match status" value="1"/>
</dbReference>
<protein>
    <recommendedName>
        <fullName evidence="4">phosphoglycerate mutase (2,3-diphosphoglycerate-independent)</fullName>
        <ecNumber evidence="4">5.4.2.12</ecNumber>
    </recommendedName>
</protein>
<dbReference type="InterPro" id="IPR006124">
    <property type="entry name" value="Metalloenzyme"/>
</dbReference>
<evidence type="ECO:0000256" key="1">
    <source>
        <dbReference type="ARBA" id="ARBA00001936"/>
    </source>
</evidence>
<dbReference type="CDD" id="cd16010">
    <property type="entry name" value="iPGM"/>
    <property type="match status" value="1"/>
</dbReference>
<dbReference type="InterPro" id="IPR036646">
    <property type="entry name" value="PGAM_B_sf"/>
</dbReference>
<gene>
    <name evidence="12" type="primary">LOC106804747</name>
</gene>
<evidence type="ECO:0000256" key="8">
    <source>
        <dbReference type="ARBA" id="ARBA00023235"/>
    </source>
</evidence>
<dbReference type="SUPFAM" id="SSF64158">
    <property type="entry name" value="2,3-Bisphosphoglycerate-independent phosphoglycerate mutase, substrate-binding domain"/>
    <property type="match status" value="1"/>
</dbReference>
<dbReference type="InterPro" id="IPR017850">
    <property type="entry name" value="Alkaline_phosphatase_core_sf"/>
</dbReference>
<dbReference type="Proteomes" id="UP000695022">
    <property type="component" value="Unplaced"/>
</dbReference>
<keyword evidence="5" id="KW-0479">Metal-binding</keyword>
<comment type="similarity">
    <text evidence="3">Belongs to the BPG-independent phosphoglycerate mutase family.</text>
</comment>
<accession>A0ABM1DNN6</accession>
<dbReference type="PIRSF" id="PIRSF001492">
    <property type="entry name" value="IPGAM"/>
    <property type="match status" value="1"/>
</dbReference>
<dbReference type="Pfam" id="PF01676">
    <property type="entry name" value="Metalloenzyme"/>
    <property type="match status" value="1"/>
</dbReference>
<dbReference type="HAMAP" id="MF_01038">
    <property type="entry name" value="GpmI"/>
    <property type="match status" value="1"/>
</dbReference>
<dbReference type="EC" id="5.4.2.12" evidence="4"/>
<dbReference type="RefSeq" id="XP_014661557.1">
    <property type="nucleotide sequence ID" value="XM_014806071.1"/>
</dbReference>
<dbReference type="SUPFAM" id="SSF53649">
    <property type="entry name" value="Alkaline phosphatase-like"/>
    <property type="match status" value="1"/>
</dbReference>
<comment type="pathway">
    <text evidence="2">Carbohydrate degradation; glycolysis; pyruvate from D-glyceraldehyde 3-phosphate: step 3/5.</text>
</comment>
<keyword evidence="6" id="KW-0324">Glycolysis</keyword>
<keyword evidence="7" id="KW-0464">Manganese</keyword>
<feature type="domain" description="Metalloenzyme" evidence="9">
    <location>
        <begin position="37"/>
        <end position="533"/>
    </location>
</feature>
<keyword evidence="8" id="KW-0413">Isomerase</keyword>
<evidence type="ECO:0000259" key="9">
    <source>
        <dbReference type="Pfam" id="PF01676"/>
    </source>
</evidence>
<comment type="cofactor">
    <cofactor evidence="1">
        <name>Mn(2+)</name>
        <dbReference type="ChEBI" id="CHEBI:29035"/>
    </cofactor>
</comment>
<evidence type="ECO:0000256" key="2">
    <source>
        <dbReference type="ARBA" id="ARBA00004798"/>
    </source>
</evidence>
<evidence type="ECO:0000259" key="10">
    <source>
        <dbReference type="Pfam" id="PF06415"/>
    </source>
</evidence>
<dbReference type="Gene3D" id="3.40.720.10">
    <property type="entry name" value="Alkaline Phosphatase, subunit A"/>
    <property type="match status" value="1"/>
</dbReference>
<dbReference type="InterPro" id="IPR005995">
    <property type="entry name" value="Pgm_bpd_ind"/>
</dbReference>
<evidence type="ECO:0000256" key="4">
    <source>
        <dbReference type="ARBA" id="ARBA00012026"/>
    </source>
</evidence>
<dbReference type="PANTHER" id="PTHR31637:SF0">
    <property type="entry name" value="2,3-BISPHOSPHOGLYCERATE-INDEPENDENT PHOSPHOGLYCERATE MUTASE"/>
    <property type="match status" value="1"/>
</dbReference>
<name>A0ABM1DNN6_PRICU</name>
<dbReference type="InterPro" id="IPR011258">
    <property type="entry name" value="BPG-indep_PGM_N"/>
</dbReference>
<evidence type="ECO:0000256" key="6">
    <source>
        <dbReference type="ARBA" id="ARBA00023152"/>
    </source>
</evidence>
<keyword evidence="11" id="KW-1185">Reference proteome</keyword>
<evidence type="ECO:0000256" key="3">
    <source>
        <dbReference type="ARBA" id="ARBA00008819"/>
    </source>
</evidence>
<reference evidence="12" key="1">
    <citation type="submission" date="2025-08" db="UniProtKB">
        <authorList>
            <consortium name="RefSeq"/>
        </authorList>
    </citation>
    <scope>IDENTIFICATION</scope>
</reference>
<dbReference type="PANTHER" id="PTHR31637">
    <property type="entry name" value="2,3-BISPHOSPHOGLYCERATE-INDEPENDENT PHOSPHOGLYCERATE MUTASE"/>
    <property type="match status" value="1"/>
</dbReference>
<sequence length="546" mass="59953">MVKIVQKIAKVLYIAAARRQGCRFSSFSSASSIEMAKVCLIVIDGWGISEEKDGNAIAAAETPVMTKLSAVKDKYTTLDASGLSVGLPRGLMGNSEVGHMNCGAGRVCWQDIVRINLAVENKSLYTNGTFVSACERAKSGNGRLHLLGLVSDGGVHSHIDHLLCMLEGAKMNGVKDCFVQYFGDGRDTIPTSGVGYVKKVQDHMKANNYGTLATVVGRYFAMDRDKRWERIKIAYEGLVQGIGETCAESDVISLMQKRYDMTGAERQTDEFLKPIIASQDGRIKDNDTLIFIDFRADRMRQITEAFGVKTQFETSVVPKNIAVNCMTRYNAEWSFPLLFPPVSMKNVLAEAIANNGVSQFHCAETEKYAHVTFFFNGGVEQKFDKEERKLVSSPKVATYDLQPEMSCAGVADEMVATIKSGKHPFVMCNFAPPDMVGHTGVYEATVKAVTATDVAIGRVHDACMKHGYVFFLTSDHGNAEKMFSEFGGPHTAHTTNRVPFILSNSVNKRVYREIKHNAALCDVGPTVLDMMGFAIPKEMDGQTLLA</sequence>
<dbReference type="Pfam" id="PF06415">
    <property type="entry name" value="iPGM_N"/>
    <property type="match status" value="1"/>
</dbReference>
<evidence type="ECO:0000313" key="12">
    <source>
        <dbReference type="RefSeq" id="XP_014661557.1"/>
    </source>
</evidence>
<evidence type="ECO:0000256" key="7">
    <source>
        <dbReference type="ARBA" id="ARBA00023211"/>
    </source>
</evidence>
<evidence type="ECO:0000313" key="11">
    <source>
        <dbReference type="Proteomes" id="UP000695022"/>
    </source>
</evidence>
<evidence type="ECO:0000256" key="5">
    <source>
        <dbReference type="ARBA" id="ARBA00022723"/>
    </source>
</evidence>
<organism evidence="11 12">
    <name type="scientific">Priapulus caudatus</name>
    <name type="common">Priapulid worm</name>
    <dbReference type="NCBI Taxonomy" id="37621"/>
    <lineage>
        <taxon>Eukaryota</taxon>
        <taxon>Metazoa</taxon>
        <taxon>Ecdysozoa</taxon>
        <taxon>Scalidophora</taxon>
        <taxon>Priapulida</taxon>
        <taxon>Priapulimorpha</taxon>
        <taxon>Priapulimorphida</taxon>
        <taxon>Priapulidae</taxon>
        <taxon>Priapulus</taxon>
    </lineage>
</organism>
<feature type="domain" description="BPG-independent PGAM N-terminal" evidence="10">
    <location>
        <begin position="115"/>
        <end position="330"/>
    </location>
</feature>